<dbReference type="SUPFAM" id="SSF48264">
    <property type="entry name" value="Cytochrome P450"/>
    <property type="match status" value="1"/>
</dbReference>
<dbReference type="EMBL" id="JAPEIS010000001">
    <property type="protein sequence ID" value="KAJ8069774.1"/>
    <property type="molecule type" value="Genomic_DNA"/>
</dbReference>
<evidence type="ECO:0000313" key="3">
    <source>
        <dbReference type="Proteomes" id="UP001152300"/>
    </source>
</evidence>
<dbReference type="InterPro" id="IPR002401">
    <property type="entry name" value="Cyt_P450_E_grp-I"/>
</dbReference>
<dbReference type="Proteomes" id="UP001152300">
    <property type="component" value="Unassembled WGS sequence"/>
</dbReference>
<keyword evidence="3" id="KW-1185">Reference proteome</keyword>
<dbReference type="GO" id="GO:0005506">
    <property type="term" value="F:iron ion binding"/>
    <property type="evidence" value="ECO:0007669"/>
    <property type="project" value="InterPro"/>
</dbReference>
<keyword evidence="1" id="KW-0843">Virulence</keyword>
<dbReference type="Gene3D" id="1.10.630.10">
    <property type="entry name" value="Cytochrome P450"/>
    <property type="match status" value="1"/>
</dbReference>
<reference evidence="2" key="1">
    <citation type="submission" date="2022-11" db="EMBL/GenBank/DDBJ databases">
        <title>Genome Resource of Sclerotinia nivalis Strain SnTB1, a Plant Pathogen Isolated from American Ginseng.</title>
        <authorList>
            <person name="Fan S."/>
        </authorList>
    </citation>
    <scope>NUCLEOTIDE SEQUENCE</scope>
    <source>
        <strain evidence="2">SnTB1</strain>
    </source>
</reference>
<dbReference type="OrthoDB" id="2789670at2759"/>
<dbReference type="InterPro" id="IPR001128">
    <property type="entry name" value="Cyt_P450"/>
</dbReference>
<accession>A0A9X0AW82</accession>
<name>A0A9X0AW82_9HELO</name>
<evidence type="ECO:0000256" key="1">
    <source>
        <dbReference type="ARBA" id="ARBA00023026"/>
    </source>
</evidence>
<dbReference type="GO" id="GO:0004497">
    <property type="term" value="F:monooxygenase activity"/>
    <property type="evidence" value="ECO:0007669"/>
    <property type="project" value="InterPro"/>
</dbReference>
<dbReference type="InterPro" id="IPR036396">
    <property type="entry name" value="Cyt_P450_sf"/>
</dbReference>
<evidence type="ECO:0000313" key="2">
    <source>
        <dbReference type="EMBL" id="KAJ8069774.1"/>
    </source>
</evidence>
<evidence type="ECO:0008006" key="4">
    <source>
        <dbReference type="Google" id="ProtNLM"/>
    </source>
</evidence>
<dbReference type="AlphaFoldDB" id="A0A9X0AW82"/>
<protein>
    <recommendedName>
        <fullName evidence="4">Cytochrome P450</fullName>
    </recommendedName>
</protein>
<organism evidence="2 3">
    <name type="scientific">Sclerotinia nivalis</name>
    <dbReference type="NCBI Taxonomy" id="352851"/>
    <lineage>
        <taxon>Eukaryota</taxon>
        <taxon>Fungi</taxon>
        <taxon>Dikarya</taxon>
        <taxon>Ascomycota</taxon>
        <taxon>Pezizomycotina</taxon>
        <taxon>Leotiomycetes</taxon>
        <taxon>Helotiales</taxon>
        <taxon>Sclerotiniaceae</taxon>
        <taxon>Sclerotinia</taxon>
    </lineage>
</organism>
<dbReference type="Pfam" id="PF00067">
    <property type="entry name" value="p450"/>
    <property type="match status" value="1"/>
</dbReference>
<comment type="caution">
    <text evidence="2">The sequence shown here is derived from an EMBL/GenBank/DDBJ whole genome shotgun (WGS) entry which is preliminary data.</text>
</comment>
<dbReference type="GO" id="GO:0016705">
    <property type="term" value="F:oxidoreductase activity, acting on paired donors, with incorporation or reduction of molecular oxygen"/>
    <property type="evidence" value="ECO:0007669"/>
    <property type="project" value="InterPro"/>
</dbReference>
<dbReference type="PRINTS" id="PR00463">
    <property type="entry name" value="EP450I"/>
</dbReference>
<proteinExistence type="predicted"/>
<dbReference type="GO" id="GO:0020037">
    <property type="term" value="F:heme binding"/>
    <property type="evidence" value="ECO:0007669"/>
    <property type="project" value="InterPro"/>
</dbReference>
<gene>
    <name evidence="2" type="ORF">OCU04_000190</name>
</gene>
<sequence>MHFYEAKEQILQTLDEILFANLDVTMGGISWVLMFLGAHPDFQKELRTEIMSHTSSKSSKDSEQHYLLSGSTLLAASIMKSSRLKPLAAFTIPQQTQKQQILKNKISSKYDPLYPLLYKEIPFESILIIFK</sequence>